<dbReference type="EC" id="3.1.26.4" evidence="2"/>
<dbReference type="Pfam" id="PF17919">
    <property type="entry name" value="RT_RNaseH_2"/>
    <property type="match status" value="1"/>
</dbReference>
<dbReference type="InterPro" id="IPR041588">
    <property type="entry name" value="Integrase_H2C2"/>
</dbReference>
<dbReference type="InterPro" id="IPR036397">
    <property type="entry name" value="RNaseH_sf"/>
</dbReference>
<evidence type="ECO:0000313" key="6">
    <source>
        <dbReference type="Ensembl" id="ENSLLEP00000004169.1"/>
    </source>
</evidence>
<dbReference type="Pfam" id="PF17921">
    <property type="entry name" value="Integrase_H2C2"/>
    <property type="match status" value="1"/>
</dbReference>
<comment type="similarity">
    <text evidence="1">Belongs to the beta type-B retroviral polymerase family. HERV class-II K(HML-2) pol subfamily.</text>
</comment>
<reference evidence="6" key="2">
    <citation type="submission" date="2025-09" db="UniProtKB">
        <authorList>
            <consortium name="Ensembl"/>
        </authorList>
    </citation>
    <scope>IDENTIFICATION</scope>
</reference>
<evidence type="ECO:0000256" key="4">
    <source>
        <dbReference type="SAM" id="MobiDB-lite"/>
    </source>
</evidence>
<dbReference type="GO" id="GO:0015074">
    <property type="term" value="P:DNA integration"/>
    <property type="evidence" value="ECO:0007669"/>
    <property type="project" value="InterPro"/>
</dbReference>
<feature type="region of interest" description="Disordered" evidence="4">
    <location>
        <begin position="1326"/>
        <end position="1377"/>
    </location>
</feature>
<dbReference type="FunFam" id="1.10.340.70:FF:000003">
    <property type="entry name" value="Protein CBG25708"/>
    <property type="match status" value="1"/>
</dbReference>
<evidence type="ECO:0000256" key="3">
    <source>
        <dbReference type="ARBA" id="ARBA00039658"/>
    </source>
</evidence>
<accession>A0A8C5LWB2</accession>
<reference evidence="6" key="1">
    <citation type="submission" date="2025-08" db="UniProtKB">
        <authorList>
            <consortium name="Ensembl"/>
        </authorList>
    </citation>
    <scope>IDENTIFICATION</scope>
</reference>
<proteinExistence type="inferred from homology"/>
<dbReference type="CDD" id="cd05481">
    <property type="entry name" value="retropepsin_like_LTR_1"/>
    <property type="match status" value="1"/>
</dbReference>
<dbReference type="InterPro" id="IPR041577">
    <property type="entry name" value="RT_RNaseH_2"/>
</dbReference>
<dbReference type="PANTHER" id="PTHR37984:SF8">
    <property type="entry name" value="CCHC-TYPE DOMAIN-CONTAINING PROTEIN"/>
    <property type="match status" value="1"/>
</dbReference>
<dbReference type="Gene3D" id="1.10.340.70">
    <property type="match status" value="1"/>
</dbReference>
<evidence type="ECO:0000256" key="2">
    <source>
        <dbReference type="ARBA" id="ARBA00012180"/>
    </source>
</evidence>
<dbReference type="GO" id="GO:0004523">
    <property type="term" value="F:RNA-DNA hybrid ribonuclease activity"/>
    <property type="evidence" value="ECO:0007669"/>
    <property type="project" value="UniProtKB-EC"/>
</dbReference>
<dbReference type="Gene3D" id="3.30.70.270">
    <property type="match status" value="2"/>
</dbReference>
<organism evidence="6 7">
    <name type="scientific">Leptobrachium leishanense</name>
    <name type="common">Leishan spiny toad</name>
    <dbReference type="NCBI Taxonomy" id="445787"/>
    <lineage>
        <taxon>Eukaryota</taxon>
        <taxon>Metazoa</taxon>
        <taxon>Chordata</taxon>
        <taxon>Craniata</taxon>
        <taxon>Vertebrata</taxon>
        <taxon>Euteleostomi</taxon>
        <taxon>Amphibia</taxon>
        <taxon>Batrachia</taxon>
        <taxon>Anura</taxon>
        <taxon>Pelobatoidea</taxon>
        <taxon>Megophryidae</taxon>
        <taxon>Leptobrachium</taxon>
    </lineage>
</organism>
<dbReference type="FunFam" id="3.30.420.10:FF:000063">
    <property type="entry name" value="Retrovirus-related Pol polyprotein from transposon 297-like Protein"/>
    <property type="match status" value="1"/>
</dbReference>
<dbReference type="Pfam" id="PF00078">
    <property type="entry name" value="RVT_1"/>
    <property type="match status" value="1"/>
</dbReference>
<feature type="domain" description="Integrase catalytic" evidence="5">
    <location>
        <begin position="1034"/>
        <end position="1195"/>
    </location>
</feature>
<name>A0A8C5LWB2_9ANUR</name>
<dbReference type="CDD" id="cd09274">
    <property type="entry name" value="RNase_HI_RT_Ty3"/>
    <property type="match status" value="1"/>
</dbReference>
<keyword evidence="7" id="KW-1185">Reference proteome</keyword>
<protein>
    <recommendedName>
        <fullName evidence="3">Gypsy retrotransposon integrase-like protein 1</fullName>
        <ecNumber evidence="2">3.1.26.4</ecNumber>
    </recommendedName>
</protein>
<dbReference type="Gene3D" id="3.10.10.10">
    <property type="entry name" value="HIV Type 1 Reverse Transcriptase, subunit A, domain 1"/>
    <property type="match status" value="1"/>
</dbReference>
<dbReference type="PROSITE" id="PS50994">
    <property type="entry name" value="INTEGRASE"/>
    <property type="match status" value="1"/>
</dbReference>
<evidence type="ECO:0000259" key="5">
    <source>
        <dbReference type="PROSITE" id="PS50994"/>
    </source>
</evidence>
<dbReference type="PANTHER" id="PTHR37984">
    <property type="entry name" value="PROTEIN CBG26694"/>
    <property type="match status" value="1"/>
</dbReference>
<dbReference type="FunFam" id="3.10.20.370:FF:000001">
    <property type="entry name" value="Retrovirus-related Pol polyprotein from transposon 17.6-like protein"/>
    <property type="match status" value="1"/>
</dbReference>
<dbReference type="Proteomes" id="UP000694569">
    <property type="component" value="Unplaced"/>
</dbReference>
<dbReference type="InterPro" id="IPR043502">
    <property type="entry name" value="DNA/RNA_pol_sf"/>
</dbReference>
<dbReference type="InterPro" id="IPR012337">
    <property type="entry name" value="RNaseH-like_sf"/>
</dbReference>
<dbReference type="Ensembl" id="ENSLLET00000004363.1">
    <property type="protein sequence ID" value="ENSLLEP00000004169.1"/>
    <property type="gene ID" value="ENSLLEG00000002697.1"/>
</dbReference>
<evidence type="ECO:0000256" key="1">
    <source>
        <dbReference type="ARBA" id="ARBA00010879"/>
    </source>
</evidence>
<sequence length="1377" mass="155761">MAAMNCIPPPEEMRMNGDWSSNWESFRAEFEDYSLATGLNEKSAAVQAATLRRVMGSECRHVYKHNVNLTAEQQENVTAILQALEAYFKPAKNIIYERYVFGCCKQEEGESFDKFVTRLREKAATCEYGALKDELIRDKIVLGIASESARRRLLREHDLTLNIAIETCRTAELTDRRLKVMEQDRQRTDSINIAMQRYNISKPQQRRLISANAANLTACKYCGTVHQRIKEQCPAYGKSCRSCGRTNHFANVCLSSRRQPSIGKLHTVENASAYEEETVSAEVLYSSEVIGAVQSRGKKWFVTLRLNNRPQSCQLDSGATCDVMCLKDKMMLAPDAHLLPSDTKLKLYSGELMKSLGLFRTECVLRGQRHKLEFEIVEARQKPLLSGSTCERLGLIHFSVPAELNVMDNQSKGPLTKHRLLQEFSDVFTGPVESVPGEVHFDLDLSVPPVQCAPRNVPVALKQAVKAQLHQYEADGHLAPVTDPTDWISNMVIVKKPDKLRICIDPKFLNLALRRSHYIMPTLEDVLYKLPKARLFTLVDARDAFLQCKLDTASSYMTTFWTPWGRKRWLKLPFGVSVAPEVYQRKQHELLTGLSGVEPIADDILVVGCGDTDDEAEQDHDGKLLELMDRCRQVKLRLGIKKLQFKVKEVRFHGHILSWEGLKADPDKLRAILDMPQPENVKSLQRFIGFVTYLAKFLPHLSEVCEPLRRLLDKDAVWHWLPKHDNAVQDIKHLVTDTPVLKYYDVTTPVTIQSDASKTGLGCCLLQAGQPIAFASRALTLTEQNYAQIEKECLSIVFACQRFHHYLYGRDEITAETDHKPLISIFKKPLLCAPKRLQSMLLTLQNYCLNVVYKPGPEMYISDTLSRATAAGGAPDYAQHTVCNVQQDLDVLSQINHSDYLNVTDQRLLQIKQHTETDESLQALKYVVLDGWPDSKEEVPLTAREYWTFRDEIGIQDGILYKGPRVIIPKSLRSEMLTRIHASHIGGEACYRQARDTLYWPNMQNEIKDFVSHCSACNEYAQAQQKEPMMSHVLPTRPWQIVSMDLLNYAGQDFLLIVDHYSDFWEIELLPDLSADTTIRRCKVQFARYGQPDRVISDNGPQFACEQFRRFSADWGFEHVTSSPRHPQANGKAESAVKIVKNICKKAKYDGTDPWKAVLHWRNTPSVGMDSSPAQRLMSRRLKTLLPVANKLLEPCVVTGVLEKLRRRKQIAKLSYDVSAKDLPELSIGEPIRMKPLPGDRTGRWRLGSCVQRVAPRSYLVDVDGSLYRRNRVALRRAERLPIQAYVPPTRAPPEVLNAPGPHPQSGGNTAVLSEGYIENDIIQPHVPSSLSVPNTPARREGGSVSMPTGAARPSPGKISVALRSGRISRPPDRLNL</sequence>
<dbReference type="Pfam" id="PF00665">
    <property type="entry name" value="rve"/>
    <property type="match status" value="1"/>
</dbReference>
<dbReference type="InterPro" id="IPR050951">
    <property type="entry name" value="Retrovirus_Pol_polyprotein"/>
</dbReference>
<dbReference type="InterPro" id="IPR043128">
    <property type="entry name" value="Rev_trsase/Diguanyl_cyclase"/>
</dbReference>
<evidence type="ECO:0000313" key="7">
    <source>
        <dbReference type="Proteomes" id="UP000694569"/>
    </source>
</evidence>
<dbReference type="GeneTree" id="ENSGT00940000169923"/>
<dbReference type="SUPFAM" id="SSF56672">
    <property type="entry name" value="DNA/RNA polymerases"/>
    <property type="match status" value="1"/>
</dbReference>
<dbReference type="OrthoDB" id="775972at2759"/>
<dbReference type="InterPro" id="IPR000477">
    <property type="entry name" value="RT_dom"/>
</dbReference>
<dbReference type="Gene3D" id="3.30.420.10">
    <property type="entry name" value="Ribonuclease H-like superfamily/Ribonuclease H"/>
    <property type="match status" value="1"/>
</dbReference>
<dbReference type="FunFam" id="3.30.70.270:FF:000026">
    <property type="entry name" value="Transposon Ty3-G Gag-Pol polyprotein"/>
    <property type="match status" value="1"/>
</dbReference>
<dbReference type="GO" id="GO:0003676">
    <property type="term" value="F:nucleic acid binding"/>
    <property type="evidence" value="ECO:0007669"/>
    <property type="project" value="InterPro"/>
</dbReference>
<dbReference type="CDD" id="cd01647">
    <property type="entry name" value="RT_LTR"/>
    <property type="match status" value="1"/>
</dbReference>
<dbReference type="InterPro" id="IPR001584">
    <property type="entry name" value="Integrase_cat-core"/>
</dbReference>
<dbReference type="SUPFAM" id="SSF53098">
    <property type="entry name" value="Ribonuclease H-like"/>
    <property type="match status" value="1"/>
</dbReference>